<organism evidence="9 10">
    <name type="scientific">candidate division KSB3 bacterium</name>
    <dbReference type="NCBI Taxonomy" id="2044937"/>
    <lineage>
        <taxon>Bacteria</taxon>
        <taxon>candidate division KSB3</taxon>
    </lineage>
</organism>
<dbReference type="InterPro" id="IPR013482">
    <property type="entry name" value="Molybde_CF_guanTrfase"/>
</dbReference>
<keyword evidence="7" id="KW-0501">Molybdenum cofactor biosynthesis</keyword>
<dbReference type="Proteomes" id="UP000649604">
    <property type="component" value="Unassembled WGS sequence"/>
</dbReference>
<dbReference type="Pfam" id="PF12804">
    <property type="entry name" value="NTP_transf_3"/>
    <property type="match status" value="1"/>
</dbReference>
<evidence type="ECO:0000259" key="8">
    <source>
        <dbReference type="Pfam" id="PF12804"/>
    </source>
</evidence>
<evidence type="ECO:0000256" key="6">
    <source>
        <dbReference type="ARBA" id="ARBA00023134"/>
    </source>
</evidence>
<keyword evidence="2 9" id="KW-0808">Transferase</keyword>
<dbReference type="GO" id="GO:0016779">
    <property type="term" value="F:nucleotidyltransferase activity"/>
    <property type="evidence" value="ECO:0007669"/>
    <property type="project" value="TreeGrafter"/>
</dbReference>
<keyword evidence="6" id="KW-0342">GTP-binding</keyword>
<sequence>VYDYLGFPVVPDIVPGKGALGGIYTGLVHARSEYIFCVACDMPALNQRLIRYMQHSTNGYDVVVPKTPDGLHPLHAVYSKRCQPVIEALLHQNLLKISAMFPLLSTSYILPREIQQFDPGFESFLNVNTAEDLHKAQTRYEPGKSG</sequence>
<keyword evidence="5" id="KW-0460">Magnesium</keyword>
<keyword evidence="3" id="KW-0479">Metal-binding</keyword>
<dbReference type="PANTHER" id="PTHR19136">
    <property type="entry name" value="MOLYBDENUM COFACTOR GUANYLYLTRANSFERASE"/>
    <property type="match status" value="1"/>
</dbReference>
<dbReference type="EMBL" id="WJJP01000568">
    <property type="protein sequence ID" value="MBD3326369.1"/>
    <property type="molecule type" value="Genomic_DNA"/>
</dbReference>
<accession>A0A9D5Q6Z0</accession>
<evidence type="ECO:0000256" key="3">
    <source>
        <dbReference type="ARBA" id="ARBA00022723"/>
    </source>
</evidence>
<proteinExistence type="predicted"/>
<reference evidence="9" key="1">
    <citation type="submission" date="2019-11" db="EMBL/GenBank/DDBJ databases">
        <title>Microbial mats filling the niche in hypersaline microbial mats.</title>
        <authorList>
            <person name="Wong H.L."/>
            <person name="Macleod F.I."/>
            <person name="White R.A. III"/>
            <person name="Burns B.P."/>
        </authorList>
    </citation>
    <scope>NUCLEOTIDE SEQUENCE</scope>
    <source>
        <strain evidence="9">Rbin_158</strain>
    </source>
</reference>
<evidence type="ECO:0000313" key="10">
    <source>
        <dbReference type="Proteomes" id="UP000649604"/>
    </source>
</evidence>
<evidence type="ECO:0000313" key="9">
    <source>
        <dbReference type="EMBL" id="MBD3326369.1"/>
    </source>
</evidence>
<keyword evidence="1" id="KW-0963">Cytoplasm</keyword>
<comment type="caution">
    <text evidence="9">The sequence shown here is derived from an EMBL/GenBank/DDBJ whole genome shotgun (WGS) entry which is preliminary data.</text>
</comment>
<dbReference type="SUPFAM" id="SSF53448">
    <property type="entry name" value="Nucleotide-diphospho-sugar transferases"/>
    <property type="match status" value="1"/>
</dbReference>
<dbReference type="InterPro" id="IPR025877">
    <property type="entry name" value="MobA-like_NTP_Trfase"/>
</dbReference>
<evidence type="ECO:0000256" key="7">
    <source>
        <dbReference type="ARBA" id="ARBA00023150"/>
    </source>
</evidence>
<gene>
    <name evidence="9" type="ORF">GF339_17420</name>
</gene>
<dbReference type="Gene3D" id="3.90.550.10">
    <property type="entry name" value="Spore Coat Polysaccharide Biosynthesis Protein SpsA, Chain A"/>
    <property type="match status" value="1"/>
</dbReference>
<dbReference type="GO" id="GO:0005525">
    <property type="term" value="F:GTP binding"/>
    <property type="evidence" value="ECO:0007669"/>
    <property type="project" value="UniProtKB-KW"/>
</dbReference>
<dbReference type="PANTHER" id="PTHR19136:SF81">
    <property type="entry name" value="MOLYBDENUM COFACTOR GUANYLYLTRANSFERASE"/>
    <property type="match status" value="1"/>
</dbReference>
<dbReference type="AlphaFoldDB" id="A0A9D5Q6Z0"/>
<evidence type="ECO:0000256" key="5">
    <source>
        <dbReference type="ARBA" id="ARBA00022842"/>
    </source>
</evidence>
<dbReference type="GO" id="GO:0006777">
    <property type="term" value="P:Mo-molybdopterin cofactor biosynthetic process"/>
    <property type="evidence" value="ECO:0007669"/>
    <property type="project" value="UniProtKB-KW"/>
</dbReference>
<evidence type="ECO:0000256" key="4">
    <source>
        <dbReference type="ARBA" id="ARBA00022741"/>
    </source>
</evidence>
<evidence type="ECO:0000256" key="2">
    <source>
        <dbReference type="ARBA" id="ARBA00022679"/>
    </source>
</evidence>
<protein>
    <submittedName>
        <fullName evidence="9">NTP transferase domain-containing protein</fullName>
    </submittedName>
</protein>
<name>A0A9D5Q6Z0_9BACT</name>
<keyword evidence="4" id="KW-0547">Nucleotide-binding</keyword>
<dbReference type="InterPro" id="IPR029044">
    <property type="entry name" value="Nucleotide-diphossugar_trans"/>
</dbReference>
<feature type="domain" description="MobA-like NTP transferase" evidence="8">
    <location>
        <begin position="4"/>
        <end position="92"/>
    </location>
</feature>
<evidence type="ECO:0000256" key="1">
    <source>
        <dbReference type="ARBA" id="ARBA00022490"/>
    </source>
</evidence>
<dbReference type="GO" id="GO:0046872">
    <property type="term" value="F:metal ion binding"/>
    <property type="evidence" value="ECO:0007669"/>
    <property type="project" value="UniProtKB-KW"/>
</dbReference>
<dbReference type="CDD" id="cd02503">
    <property type="entry name" value="MobA"/>
    <property type="match status" value="1"/>
</dbReference>
<feature type="non-terminal residue" evidence="9">
    <location>
        <position position="1"/>
    </location>
</feature>